<evidence type="ECO:0000313" key="4">
    <source>
        <dbReference type="Proteomes" id="UP000654075"/>
    </source>
</evidence>
<comment type="caution">
    <text evidence="3">The sequence shown here is derived from an EMBL/GenBank/DDBJ whole genome shotgun (WGS) entry which is preliminary data.</text>
</comment>
<evidence type="ECO:0000256" key="2">
    <source>
        <dbReference type="SAM" id="MobiDB-lite"/>
    </source>
</evidence>
<dbReference type="OrthoDB" id="2017893at2759"/>
<feature type="region of interest" description="Disordered" evidence="2">
    <location>
        <begin position="91"/>
        <end position="117"/>
    </location>
</feature>
<dbReference type="PANTHER" id="PTHR45848">
    <property type="entry name" value="DUAL SPECIFICITY PROTEIN PHOSPHATASE 12 FAMILY MEMBER"/>
    <property type="match status" value="1"/>
</dbReference>
<feature type="region of interest" description="Disordered" evidence="2">
    <location>
        <begin position="309"/>
        <end position="337"/>
    </location>
</feature>
<gene>
    <name evidence="3" type="ORF">PGLA1383_LOCUS54411</name>
</gene>
<evidence type="ECO:0000256" key="1">
    <source>
        <dbReference type="ARBA" id="ARBA00008601"/>
    </source>
</evidence>
<protein>
    <submittedName>
        <fullName evidence="3">Uncharacterized protein</fullName>
    </submittedName>
</protein>
<reference evidence="3" key="1">
    <citation type="submission" date="2021-02" db="EMBL/GenBank/DDBJ databases">
        <authorList>
            <person name="Dougan E. K."/>
            <person name="Rhodes N."/>
            <person name="Thang M."/>
            <person name="Chan C."/>
        </authorList>
    </citation>
    <scope>NUCLEOTIDE SEQUENCE</scope>
</reference>
<comment type="similarity">
    <text evidence="1">Belongs to the protein-tyrosine phosphatase family. Non-receptor class dual specificity subfamily.</text>
</comment>
<keyword evidence="4" id="KW-1185">Reference proteome</keyword>
<sequence length="483" mass="51799">MAFLRCETPGLFLGTLPLDALCDGAAKRLGIKRCVAIGTEEPERQAEDQDPQMIWSRAPFDSTAEVHELQELLRKAADLLQEALTEVAAMKPKTCSPASSTAPGDSSDEEGGGTEGIRLRVRASRGADEKWGIQWHKNIFQKSHKLVINEIAEGSIIDQWNSSQPEELQVRYGDKLARINGIRLEDLPGPQVAAKFRAELQREEMRALFWRPGTAPPPQATPSAGSTTAPVGTVLLASSCSAGGLATAAAVAVAHALLSRGQSKVQNGLLAAAFEAVGKETQVLLETPKAATLLAALSGLAATLEAPQLPASGQASPEQEAVSEQASASGQEAAATEASERIPEWTYFCRKCGVGLFHDFNVLPHQEGEIKERRDWLSARRAEESALLQSGQDAPASEESGCTSVFVEPMRWMQVADQTGRLACGNPACKQKMGSYSWHGLPCSCGQWQSPAFQIHTARVDCMPAARRARGPAINKPSFPTEN</sequence>
<name>A0A813HPC5_POLGL</name>
<feature type="compositionally biased region" description="Low complexity" evidence="2">
    <location>
        <begin position="314"/>
        <end position="337"/>
    </location>
</feature>
<evidence type="ECO:0000313" key="3">
    <source>
        <dbReference type="EMBL" id="CAE8639366.1"/>
    </source>
</evidence>
<dbReference type="EMBL" id="CAJNNV010032233">
    <property type="protein sequence ID" value="CAE8639366.1"/>
    <property type="molecule type" value="Genomic_DNA"/>
</dbReference>
<proteinExistence type="inferred from homology"/>
<dbReference type="AlphaFoldDB" id="A0A813HPC5"/>
<accession>A0A813HPC5</accession>
<dbReference type="Proteomes" id="UP000654075">
    <property type="component" value="Unassembled WGS sequence"/>
</dbReference>
<organism evidence="3 4">
    <name type="scientific">Polarella glacialis</name>
    <name type="common">Dinoflagellate</name>
    <dbReference type="NCBI Taxonomy" id="89957"/>
    <lineage>
        <taxon>Eukaryota</taxon>
        <taxon>Sar</taxon>
        <taxon>Alveolata</taxon>
        <taxon>Dinophyceae</taxon>
        <taxon>Suessiales</taxon>
        <taxon>Suessiaceae</taxon>
        <taxon>Polarella</taxon>
    </lineage>
</organism>